<feature type="signal peptide" evidence="2">
    <location>
        <begin position="1"/>
        <end position="19"/>
    </location>
</feature>
<dbReference type="eggNOG" id="ENOG502RYXT">
    <property type="taxonomic scope" value="Eukaryota"/>
</dbReference>
<accession>T1HCZ0</accession>
<dbReference type="HOGENOM" id="CLU_770170_0_0_1"/>
<evidence type="ECO:0000313" key="4">
    <source>
        <dbReference type="Proteomes" id="UP000015103"/>
    </source>
</evidence>
<dbReference type="RefSeq" id="XP_073981910.1">
    <property type="nucleotide sequence ID" value="XM_074125809.1"/>
</dbReference>
<feature type="compositionally biased region" description="Basic and acidic residues" evidence="1">
    <location>
        <begin position="355"/>
        <end position="364"/>
    </location>
</feature>
<protein>
    <submittedName>
        <fullName evidence="3">Uncharacterized protein</fullName>
    </submittedName>
</protein>
<organism evidence="3 4">
    <name type="scientific">Rhodnius prolixus</name>
    <name type="common">Triatomid bug</name>
    <dbReference type="NCBI Taxonomy" id="13249"/>
    <lineage>
        <taxon>Eukaryota</taxon>
        <taxon>Metazoa</taxon>
        <taxon>Ecdysozoa</taxon>
        <taxon>Arthropoda</taxon>
        <taxon>Hexapoda</taxon>
        <taxon>Insecta</taxon>
        <taxon>Pterygota</taxon>
        <taxon>Neoptera</taxon>
        <taxon>Paraneoptera</taxon>
        <taxon>Hemiptera</taxon>
        <taxon>Heteroptera</taxon>
        <taxon>Panheteroptera</taxon>
        <taxon>Cimicomorpha</taxon>
        <taxon>Reduviidae</taxon>
        <taxon>Triatominae</taxon>
        <taxon>Rhodnius</taxon>
    </lineage>
</organism>
<dbReference type="Proteomes" id="UP000015103">
    <property type="component" value="Unassembled WGS sequence"/>
</dbReference>
<dbReference type="GeneID" id="141453071"/>
<feature type="compositionally biased region" description="Polar residues" evidence="1">
    <location>
        <begin position="67"/>
        <end position="87"/>
    </location>
</feature>
<keyword evidence="4" id="KW-1185">Reference proteome</keyword>
<dbReference type="VEuPathDB" id="VectorBase:RPRC001905"/>
<dbReference type="EnsemblMetazoa" id="RPRC001905-RA">
    <property type="protein sequence ID" value="RPRC001905-PA"/>
    <property type="gene ID" value="RPRC001905"/>
</dbReference>
<sequence length="389" mass="44251">MKSATLILIIGAFAALSSAFTGDDKFLRKYAMMKVYEACFGQDVVKEVRMEMKAAASKCAGMVAPQPSKNPINIHGSSIDSFTQHKNSQLQQHSQESLSSPQGQESAPQAAALHSHAPNHEPPKTTTLDLNKLQQAILAGYTKHNAQQQPQSFASPQHQPVFMPQPQPPQQPYRPYYQQPSHSGMYYSPNVYPPQLPQPYVPTPYYHSPVYQPPFHPMPSYYSGRSSRDLDIRGQLETLSNSMTGKIRNVTCVMQELGYLTGNLEPDYGRMIERIGRLPVSEDLKKDMVEGVDFCRQFSQCVPDDRKDKLIREMVRPMFFFRCYKHKKLEACIMKDVRERYNQNDDLSEDNLTSSDERRSGKEFPEDNMATAIYEFLYGGDRIDIDTLL</sequence>
<feature type="region of interest" description="Disordered" evidence="1">
    <location>
        <begin position="345"/>
        <end position="364"/>
    </location>
</feature>
<dbReference type="RefSeq" id="XP_073981908.1">
    <property type="nucleotide sequence ID" value="XM_074125807.1"/>
</dbReference>
<evidence type="ECO:0000256" key="2">
    <source>
        <dbReference type="SAM" id="SignalP"/>
    </source>
</evidence>
<dbReference type="RefSeq" id="XP_073981909.1">
    <property type="nucleotide sequence ID" value="XM_074125808.1"/>
</dbReference>
<keyword evidence="2" id="KW-0732">Signal</keyword>
<dbReference type="AlphaFoldDB" id="T1HCZ0"/>
<proteinExistence type="predicted"/>
<name>T1HCZ0_RHOPR</name>
<reference evidence="3" key="1">
    <citation type="submission" date="2015-05" db="UniProtKB">
        <authorList>
            <consortium name="EnsemblMetazoa"/>
        </authorList>
    </citation>
    <scope>IDENTIFICATION</scope>
</reference>
<dbReference type="RefSeq" id="XP_073981911.1">
    <property type="nucleotide sequence ID" value="XM_074125810.1"/>
</dbReference>
<evidence type="ECO:0000256" key="1">
    <source>
        <dbReference type="SAM" id="MobiDB-lite"/>
    </source>
</evidence>
<feature type="region of interest" description="Disordered" evidence="1">
    <location>
        <begin position="64"/>
        <end position="126"/>
    </location>
</feature>
<feature type="chain" id="PRO_5038092810" evidence="2">
    <location>
        <begin position="20"/>
        <end position="389"/>
    </location>
</feature>
<evidence type="ECO:0000313" key="3">
    <source>
        <dbReference type="EnsemblMetazoa" id="RPRC001905-PA"/>
    </source>
</evidence>
<dbReference type="EMBL" id="ACPB03000562">
    <property type="status" value="NOT_ANNOTATED_CDS"/>
    <property type="molecule type" value="Genomic_DNA"/>
</dbReference>
<dbReference type="InParanoid" id="T1HCZ0"/>
<feature type="compositionally biased region" description="Low complexity" evidence="1">
    <location>
        <begin position="88"/>
        <end position="102"/>
    </location>
</feature>